<dbReference type="Pfam" id="PF04449">
    <property type="entry name" value="Fimbrial_CS1"/>
    <property type="match status" value="1"/>
</dbReference>
<dbReference type="OrthoDB" id="6631372at2"/>
<feature type="chain" id="PRO_5020784805" evidence="1">
    <location>
        <begin position="22"/>
        <end position="166"/>
    </location>
</feature>
<dbReference type="AlphaFoldDB" id="A0A4R3NFD4"/>
<sequence length="166" mass="17625">MTVKMISVAAMMMVSSFASQAAQVQFTVEANVPDDSFYVRGTGWESATQRMSWNEAALSLTPIERDLKMKNSSGSIKAYLQEAAMLSSGTNADPIPLTIKVFNQTLPVGAAGAVEVLSAADGRTEKNRVMSVSQTAAYTAANRPVGGQYRGAITMMFDSVPATTAQ</sequence>
<evidence type="ECO:0000313" key="3">
    <source>
        <dbReference type="Proteomes" id="UP000295055"/>
    </source>
</evidence>
<proteinExistence type="predicted"/>
<dbReference type="RefSeq" id="WP_132497323.1">
    <property type="nucleotide sequence ID" value="NZ_SMAS01000018.1"/>
</dbReference>
<comment type="caution">
    <text evidence="2">The sequence shown here is derived from an EMBL/GenBank/DDBJ whole genome shotgun (WGS) entry which is preliminary data.</text>
</comment>
<dbReference type="Proteomes" id="UP000295055">
    <property type="component" value="Unassembled WGS sequence"/>
</dbReference>
<keyword evidence="1" id="KW-0732">Signal</keyword>
<gene>
    <name evidence="2" type="ORF">EC835_11811</name>
</gene>
<evidence type="ECO:0000313" key="2">
    <source>
        <dbReference type="EMBL" id="TCT28194.1"/>
    </source>
</evidence>
<dbReference type="Gene3D" id="2.60.40.2040">
    <property type="entry name" value="CFA/I fimbrial subunit E, pilin domain"/>
    <property type="match status" value="1"/>
</dbReference>
<evidence type="ECO:0000256" key="1">
    <source>
        <dbReference type="SAM" id="SignalP"/>
    </source>
</evidence>
<protein>
    <submittedName>
        <fullName evidence="2">CS1 type fimbrial major subunit</fullName>
    </submittedName>
</protein>
<name>A0A4R3NFD4_9GAMM</name>
<accession>A0A4R3NFD4</accession>
<dbReference type="InterPro" id="IPR007540">
    <property type="entry name" value="Fimbrial_CS1-type"/>
</dbReference>
<dbReference type="EMBL" id="SMAS01000018">
    <property type="protein sequence ID" value="TCT28194.1"/>
    <property type="molecule type" value="Genomic_DNA"/>
</dbReference>
<dbReference type="GO" id="GO:0009289">
    <property type="term" value="C:pilus"/>
    <property type="evidence" value="ECO:0007669"/>
    <property type="project" value="InterPro"/>
</dbReference>
<organism evidence="2 3">
    <name type="scientific">Providencia alcalifaciens</name>
    <dbReference type="NCBI Taxonomy" id="126385"/>
    <lineage>
        <taxon>Bacteria</taxon>
        <taxon>Pseudomonadati</taxon>
        <taxon>Pseudomonadota</taxon>
        <taxon>Gammaproteobacteria</taxon>
        <taxon>Enterobacterales</taxon>
        <taxon>Morganellaceae</taxon>
        <taxon>Providencia</taxon>
    </lineage>
</organism>
<reference evidence="2 3" key="1">
    <citation type="submission" date="2019-03" db="EMBL/GenBank/DDBJ databases">
        <title>Genomic analyses of the natural microbiome of Caenorhabditis elegans.</title>
        <authorList>
            <person name="Samuel B."/>
        </authorList>
    </citation>
    <scope>NUCLEOTIDE SEQUENCE [LARGE SCALE GENOMIC DNA]</scope>
    <source>
        <strain evidence="2 3">JUb102</strain>
    </source>
</reference>
<feature type="signal peptide" evidence="1">
    <location>
        <begin position="1"/>
        <end position="21"/>
    </location>
</feature>